<evidence type="ECO:0000313" key="3">
    <source>
        <dbReference type="Proteomes" id="UP000799118"/>
    </source>
</evidence>
<protein>
    <recommendedName>
        <fullName evidence="4">CxC2-like cysteine cluster KDZ transposase-associated domain-containing protein</fullName>
    </recommendedName>
</protein>
<dbReference type="InterPro" id="IPR041078">
    <property type="entry name" value="Plavaka"/>
</dbReference>
<evidence type="ECO:0000313" key="2">
    <source>
        <dbReference type="EMBL" id="KAE9396973.1"/>
    </source>
</evidence>
<dbReference type="Proteomes" id="UP000799118">
    <property type="component" value="Unassembled WGS sequence"/>
</dbReference>
<keyword evidence="3" id="KW-1185">Reference proteome</keyword>
<gene>
    <name evidence="2" type="ORF">BT96DRAFT_958047</name>
</gene>
<evidence type="ECO:0008006" key="4">
    <source>
        <dbReference type="Google" id="ProtNLM"/>
    </source>
</evidence>
<dbReference type="OrthoDB" id="3199698at2759"/>
<feature type="region of interest" description="Disordered" evidence="1">
    <location>
        <begin position="1"/>
        <end position="64"/>
    </location>
</feature>
<evidence type="ECO:0000256" key="1">
    <source>
        <dbReference type="SAM" id="MobiDB-lite"/>
    </source>
</evidence>
<sequence>MSPQSPQGDFPPNENPPFATDTPPRSPSPNTPKAKTYHPHLTGDICDRNGIALPAGTPPMEIHTDENAWAPFTGEAEFHIADLLFRKEEMSQSHTNELLDIWLLYQRQISQQAQAEASESRAPFIDHADMFSTIDEIQAGSAPWKIWYRDPDTVIANILSNPEFSQDFDTAPYIHMDKAGKRRWSDFMSGNFAWRHATQIYDEDKTGTVDGAMLIPVILGANKTTVSVTTGHVEYHPLYLTIGNITNAVRHAHANAVIPIGFLAIPKFFKKKLYHNSITAILKSLRPGMTVPVVRQCPDGHFRRVIYDLAAFIADYLEQVLLAGIVQGWCGCCTSPSSNLSDGADHEYSGEGKTLWDNFGIDEAVTVHIHEMLSADLLHQIIKGCFKDMLVDWVFDYLIIEHGEQRANEIMDDIDQQIALAPAFPGLRRFPHGRRFKQWTGNDSKALMKVVLPAIAEYVPKEMMRCLSAFLDFCHIVQHADIDETSLHAIKTTLENFHHYHEIFRTSGVHNHFSLPRMHAMIHYPALIIDFGTPNGLCSSITESHHISAVKKPWRRSNRYNALSQMLLTNQQIDKLIAFHSNLVSKQLLQPLCIPPDSFDAEKNNVSPIDSNLATAKVELAKRQDRSYPRNIQGLSAHISQPQLEGLTCQFLGEQLKLGDSDEFPCITGSINVFPSAVVMFYAPSDISGIRGMKCKWIRCTPSWYNAPRYDTVLATIDEDQAGFQGMSVARALLFFSFKHQGMVFPCVLQHWYNTYGKSCDPKTGLWMVRPAYNGQDKQNPCLAVVHLDTLVHGVHLMPVYGDCPVPTNGLKHYHSLDVFNMFYVNKYADYHSNEIIF</sequence>
<proteinExistence type="predicted"/>
<reference evidence="2" key="1">
    <citation type="journal article" date="2019" name="Environ. Microbiol.">
        <title>Fungal ecological strategies reflected in gene transcription - a case study of two litter decomposers.</title>
        <authorList>
            <person name="Barbi F."/>
            <person name="Kohler A."/>
            <person name="Barry K."/>
            <person name="Baskaran P."/>
            <person name="Daum C."/>
            <person name="Fauchery L."/>
            <person name="Ihrmark K."/>
            <person name="Kuo A."/>
            <person name="LaButti K."/>
            <person name="Lipzen A."/>
            <person name="Morin E."/>
            <person name="Grigoriev I.V."/>
            <person name="Henrissat B."/>
            <person name="Lindahl B."/>
            <person name="Martin F."/>
        </authorList>
    </citation>
    <scope>NUCLEOTIDE SEQUENCE</scope>
    <source>
        <strain evidence="2">JB14</strain>
    </source>
</reference>
<organism evidence="2 3">
    <name type="scientific">Gymnopus androsaceus JB14</name>
    <dbReference type="NCBI Taxonomy" id="1447944"/>
    <lineage>
        <taxon>Eukaryota</taxon>
        <taxon>Fungi</taxon>
        <taxon>Dikarya</taxon>
        <taxon>Basidiomycota</taxon>
        <taxon>Agaricomycotina</taxon>
        <taxon>Agaricomycetes</taxon>
        <taxon>Agaricomycetidae</taxon>
        <taxon>Agaricales</taxon>
        <taxon>Marasmiineae</taxon>
        <taxon>Omphalotaceae</taxon>
        <taxon>Gymnopus</taxon>
    </lineage>
</organism>
<dbReference type="EMBL" id="ML769505">
    <property type="protein sequence ID" value="KAE9396973.1"/>
    <property type="molecule type" value="Genomic_DNA"/>
</dbReference>
<name>A0A6A4HGL2_9AGAR</name>
<dbReference type="AlphaFoldDB" id="A0A6A4HGL2"/>
<dbReference type="Pfam" id="PF18759">
    <property type="entry name" value="Plavaka"/>
    <property type="match status" value="1"/>
</dbReference>
<accession>A0A6A4HGL2</accession>